<evidence type="ECO:0000313" key="10">
    <source>
        <dbReference type="Proteomes" id="UP001287024"/>
    </source>
</evidence>
<dbReference type="InterPro" id="IPR004695">
    <property type="entry name" value="SLAC1/Mae1/Ssu1/TehA"/>
</dbReference>
<feature type="transmembrane region" description="Helical" evidence="8">
    <location>
        <begin position="339"/>
        <end position="359"/>
    </location>
</feature>
<evidence type="ECO:0000256" key="2">
    <source>
        <dbReference type="ARBA" id="ARBA00008566"/>
    </source>
</evidence>
<evidence type="ECO:0000256" key="4">
    <source>
        <dbReference type="ARBA" id="ARBA00022475"/>
    </source>
</evidence>
<evidence type="ECO:0000256" key="6">
    <source>
        <dbReference type="ARBA" id="ARBA00022989"/>
    </source>
</evidence>
<dbReference type="PANTHER" id="PTHR31686">
    <property type="match status" value="1"/>
</dbReference>
<feature type="transmembrane region" description="Helical" evidence="8">
    <location>
        <begin position="62"/>
        <end position="85"/>
    </location>
</feature>
<dbReference type="Proteomes" id="UP001287024">
    <property type="component" value="Unassembled WGS sequence"/>
</dbReference>
<accession>A0ABU5BQL0</accession>
<feature type="transmembrane region" description="Helical" evidence="8">
    <location>
        <begin position="277"/>
        <end position="301"/>
    </location>
</feature>
<evidence type="ECO:0000256" key="1">
    <source>
        <dbReference type="ARBA" id="ARBA00004651"/>
    </source>
</evidence>
<keyword evidence="6 8" id="KW-1133">Transmembrane helix</keyword>
<proteinExistence type="inferred from homology"/>
<dbReference type="InterPro" id="IPR038665">
    <property type="entry name" value="Voltage-dep_anion_channel_sf"/>
</dbReference>
<evidence type="ECO:0000256" key="3">
    <source>
        <dbReference type="ARBA" id="ARBA00022448"/>
    </source>
</evidence>
<feature type="transmembrane region" description="Helical" evidence="8">
    <location>
        <begin position="166"/>
        <end position="185"/>
    </location>
</feature>
<reference evidence="9 10" key="1">
    <citation type="submission" date="2023-05" db="EMBL/GenBank/DDBJ databases">
        <title>Siderophore-mediated competition between Bacillus subtilis and Pseudomonas marginalis.</title>
        <authorList>
            <person name="Lyng M."/>
            <person name="Joergensen J.P.B."/>
            <person name="Schostag M.D."/>
            <person name="Jarmusch S.A."/>
            <person name="Aguilar D.K.C."/>
            <person name="Andrade C.N.L."/>
            <person name="Kovacs A.T."/>
        </authorList>
    </citation>
    <scope>NUCLEOTIDE SEQUENCE [LARGE SCALE GENOMIC DNA]</scope>
    <source>
        <strain evidence="9 10">P8_72</strain>
    </source>
</reference>
<evidence type="ECO:0000256" key="7">
    <source>
        <dbReference type="ARBA" id="ARBA00023136"/>
    </source>
</evidence>
<comment type="caution">
    <text evidence="9">The sequence shown here is derived from an EMBL/GenBank/DDBJ whole genome shotgun (WGS) entry which is preliminary data.</text>
</comment>
<feature type="transmembrane region" description="Helical" evidence="8">
    <location>
        <begin position="97"/>
        <end position="121"/>
    </location>
</feature>
<keyword evidence="10" id="KW-1185">Reference proteome</keyword>
<feature type="transmembrane region" description="Helical" evidence="8">
    <location>
        <begin position="31"/>
        <end position="50"/>
    </location>
</feature>
<dbReference type="EMBL" id="JASFAG010000004">
    <property type="protein sequence ID" value="MDX9678638.1"/>
    <property type="molecule type" value="Genomic_DNA"/>
</dbReference>
<dbReference type="RefSeq" id="WP_257358494.1">
    <property type="nucleotide sequence ID" value="NZ_CP102358.1"/>
</dbReference>
<feature type="transmembrane region" description="Helical" evidence="8">
    <location>
        <begin position="133"/>
        <end position="154"/>
    </location>
</feature>
<dbReference type="Pfam" id="PF03595">
    <property type="entry name" value="SLAC1"/>
    <property type="match status" value="1"/>
</dbReference>
<organism evidence="9 10">
    <name type="scientific">Pseudomonas zeae</name>
    <dbReference type="NCBI Taxonomy" id="2745510"/>
    <lineage>
        <taxon>Bacteria</taxon>
        <taxon>Pseudomonadati</taxon>
        <taxon>Pseudomonadota</taxon>
        <taxon>Gammaproteobacteria</taxon>
        <taxon>Pseudomonadales</taxon>
        <taxon>Pseudomonadaceae</taxon>
        <taxon>Pseudomonas</taxon>
    </lineage>
</organism>
<comment type="subcellular location">
    <subcellularLocation>
        <location evidence="1">Cell membrane</location>
        <topology evidence="1">Multi-pass membrane protein</topology>
    </subcellularLocation>
</comment>
<protein>
    <submittedName>
        <fullName evidence="9">TDT family transporter</fullName>
    </submittedName>
</protein>
<evidence type="ECO:0000313" key="9">
    <source>
        <dbReference type="EMBL" id="MDX9678638.1"/>
    </source>
</evidence>
<name>A0ABU5BQL0_9PSED</name>
<keyword evidence="4" id="KW-1003">Cell membrane</keyword>
<gene>
    <name evidence="9" type="ORF">QMK45_22300</name>
</gene>
<keyword evidence="5 8" id="KW-0812">Transmembrane</keyword>
<dbReference type="InterPro" id="IPR051629">
    <property type="entry name" value="Sulfite_efflux_TDT"/>
</dbReference>
<dbReference type="CDD" id="cd09318">
    <property type="entry name" value="TDT_SSU1"/>
    <property type="match status" value="1"/>
</dbReference>
<evidence type="ECO:0000256" key="8">
    <source>
        <dbReference type="SAM" id="Phobius"/>
    </source>
</evidence>
<dbReference type="Gene3D" id="1.50.10.150">
    <property type="entry name" value="Voltage-dependent anion channel"/>
    <property type="match status" value="1"/>
</dbReference>
<keyword evidence="7 8" id="KW-0472">Membrane</keyword>
<keyword evidence="3" id="KW-0813">Transport</keyword>
<evidence type="ECO:0000256" key="5">
    <source>
        <dbReference type="ARBA" id="ARBA00022692"/>
    </source>
</evidence>
<comment type="similarity">
    <text evidence="2">Belongs to the tellurite-resistance/dicarboxylate transporter (TDT) family.</text>
</comment>
<feature type="transmembrane region" description="Helical" evidence="8">
    <location>
        <begin position="238"/>
        <end position="257"/>
    </location>
</feature>
<dbReference type="PANTHER" id="PTHR31686:SF1">
    <property type="entry name" value="SULFITE EFFLUX PUMP SSU1"/>
    <property type="match status" value="1"/>
</dbReference>
<feature type="transmembrane region" description="Helical" evidence="8">
    <location>
        <begin position="205"/>
        <end position="226"/>
    </location>
</feature>
<feature type="transmembrane region" description="Helical" evidence="8">
    <location>
        <begin position="313"/>
        <end position="333"/>
    </location>
</feature>
<sequence>MTCPNSAKPGIKPFRQLQHPREVIRQFTPNWFAATMGTGVLALALAQLPLAIPGLHAIAEGVWLFNILLFSLFTLAYAARWILFFDEARRIFGHSTVSMFFGTIPMGLATIINGFLLFGLPRWGDGVIHLAEVLWWIDVAMSLACGVLIPYMMFTRQEHSIDQMTAVWLLPVVAAEVAAASGGLLAPHLTDAHSQLVVLTTSYVLWAFSLPVAFSILTILLLRMALHKLPHENMAASSWLALGPIGTGALGMLLLGGDAPAIFAANGLPGIGEIASGVGLIAGITLWGFGLWWMLMALLITVRYLRDGIPFNLGWWGFTFPLGVYSLATLKLASSLNLTFFSVVGTLLVMLLALMWLIVGKRTVQGAWRGELFVSPCIAGLKK</sequence>